<dbReference type="RefSeq" id="WP_119534983.1">
    <property type="nucleotide sequence ID" value="NZ_NRJF01000168.1"/>
</dbReference>
<sequence>MSNSENFSNLVEENKLLQEQIFQLECLVGQQEIEISKLNGAYVDLQNRVQELETKLKAVVSYIKSQQNQTLVASEAEETPPPHY</sequence>
<dbReference type="EMBL" id="NRJF01000168">
    <property type="protein sequence ID" value="RIY34302.1"/>
    <property type="molecule type" value="Genomic_DNA"/>
</dbReference>
<dbReference type="InterPro" id="IPR007236">
    <property type="entry name" value="SlyX"/>
</dbReference>
<protein>
    <recommendedName>
        <fullName evidence="3">Protein SlyX homolog</fullName>
    </recommendedName>
</protein>
<evidence type="ECO:0000313" key="2">
    <source>
        <dbReference type="Proteomes" id="UP000265964"/>
    </source>
</evidence>
<evidence type="ECO:0008006" key="3">
    <source>
        <dbReference type="Google" id="ProtNLM"/>
    </source>
</evidence>
<dbReference type="AlphaFoldDB" id="A0A3A1Y7V4"/>
<reference evidence="1 2" key="1">
    <citation type="submission" date="2017-08" db="EMBL/GenBank/DDBJ databases">
        <title>Reclassification of Bisgaard taxon 37 and 44.</title>
        <authorList>
            <person name="Christensen H."/>
        </authorList>
    </citation>
    <scope>NUCLEOTIDE SEQUENCE [LARGE SCALE GENOMIC DNA]</scope>
    <source>
        <strain evidence="1 2">EEAB3T1</strain>
    </source>
</reference>
<accession>A0A3A1Y7V4</accession>
<dbReference type="PANTHER" id="PTHR36508:SF1">
    <property type="entry name" value="PROTEIN SLYX"/>
    <property type="match status" value="1"/>
</dbReference>
<dbReference type="Pfam" id="PF04102">
    <property type="entry name" value="SlyX"/>
    <property type="match status" value="1"/>
</dbReference>
<comment type="caution">
    <text evidence="1">The sequence shown here is derived from an EMBL/GenBank/DDBJ whole genome shotgun (WGS) entry which is preliminary data.</text>
</comment>
<gene>
    <name evidence="1" type="ORF">CKF59_05630</name>
</gene>
<organism evidence="1 2">
    <name type="scientific">Psittacicella gerlachiana</name>
    <dbReference type="NCBI Taxonomy" id="2028574"/>
    <lineage>
        <taxon>Bacteria</taxon>
        <taxon>Pseudomonadati</taxon>
        <taxon>Pseudomonadota</taxon>
        <taxon>Gammaproteobacteria</taxon>
        <taxon>Pasteurellales</taxon>
        <taxon>Psittacicellaceae</taxon>
        <taxon>Psittacicella</taxon>
    </lineage>
</organism>
<proteinExistence type="predicted"/>
<dbReference type="OrthoDB" id="5771733at2"/>
<dbReference type="PANTHER" id="PTHR36508">
    <property type="entry name" value="PROTEIN SLYX"/>
    <property type="match status" value="1"/>
</dbReference>
<keyword evidence="2" id="KW-1185">Reference proteome</keyword>
<dbReference type="Proteomes" id="UP000265964">
    <property type="component" value="Unassembled WGS sequence"/>
</dbReference>
<evidence type="ECO:0000313" key="1">
    <source>
        <dbReference type="EMBL" id="RIY34302.1"/>
    </source>
</evidence>
<name>A0A3A1Y7V4_9GAMM</name>